<dbReference type="SUPFAM" id="SSF46785">
    <property type="entry name" value="Winged helix' DNA-binding domain"/>
    <property type="match status" value="1"/>
</dbReference>
<name>A0ABU7VPA2_9BACL</name>
<protein>
    <submittedName>
        <fullName evidence="2">MarR family transcriptional regulator</fullName>
    </submittedName>
</protein>
<dbReference type="InterPro" id="IPR006199">
    <property type="entry name" value="LexA_DNA-bd_dom"/>
</dbReference>
<dbReference type="InterPro" id="IPR050077">
    <property type="entry name" value="LexA_repressor"/>
</dbReference>
<comment type="caution">
    <text evidence="2">The sequence shown here is derived from an EMBL/GenBank/DDBJ whole genome shotgun (WGS) entry which is preliminary data.</text>
</comment>
<proteinExistence type="predicted"/>
<keyword evidence="3" id="KW-1185">Reference proteome</keyword>
<reference evidence="2 3" key="1">
    <citation type="submission" date="2024-02" db="EMBL/GenBank/DDBJ databases">
        <title>A nitrogen-fixing paenibacillus bacterium.</title>
        <authorList>
            <person name="Zhang W.L."/>
            <person name="Chen S.F."/>
        </authorList>
    </citation>
    <scope>NUCLEOTIDE SEQUENCE [LARGE SCALE GENOMIC DNA]</scope>
    <source>
        <strain evidence="2 3">M1</strain>
    </source>
</reference>
<organism evidence="2 3">
    <name type="scientific">Paenibacillus haidiansis</name>
    <dbReference type="NCBI Taxonomy" id="1574488"/>
    <lineage>
        <taxon>Bacteria</taxon>
        <taxon>Bacillati</taxon>
        <taxon>Bacillota</taxon>
        <taxon>Bacilli</taxon>
        <taxon>Bacillales</taxon>
        <taxon>Paenibacillaceae</taxon>
        <taxon>Paenibacillus</taxon>
    </lineage>
</organism>
<dbReference type="InterPro" id="IPR036390">
    <property type="entry name" value="WH_DNA-bd_sf"/>
</dbReference>
<dbReference type="Proteomes" id="UP001306950">
    <property type="component" value="Unassembled WGS sequence"/>
</dbReference>
<dbReference type="PANTHER" id="PTHR33516:SF2">
    <property type="entry name" value="LEXA REPRESSOR-RELATED"/>
    <property type="match status" value="1"/>
</dbReference>
<evidence type="ECO:0000313" key="2">
    <source>
        <dbReference type="EMBL" id="MEF2965071.1"/>
    </source>
</evidence>
<dbReference type="Pfam" id="PF01726">
    <property type="entry name" value="LexA_DNA_bind"/>
    <property type="match status" value="1"/>
</dbReference>
<dbReference type="EMBL" id="JAZHPZ010000002">
    <property type="protein sequence ID" value="MEF2965071.1"/>
    <property type="molecule type" value="Genomic_DNA"/>
</dbReference>
<gene>
    <name evidence="2" type="ORF">V3851_04440</name>
</gene>
<dbReference type="PANTHER" id="PTHR33516">
    <property type="entry name" value="LEXA REPRESSOR"/>
    <property type="match status" value="1"/>
</dbReference>
<sequence>MGERQQAIIKFIAKYKTEHGYPPSNREIQAAVGLASVSTVNGHIDRLEKNGFITRKTDSPRTITLTDKGLTAAQ</sequence>
<dbReference type="InterPro" id="IPR036388">
    <property type="entry name" value="WH-like_DNA-bd_sf"/>
</dbReference>
<feature type="domain" description="LexA repressor DNA-binding" evidence="1">
    <location>
        <begin position="3"/>
        <end position="62"/>
    </location>
</feature>
<accession>A0ABU7VPA2</accession>
<evidence type="ECO:0000313" key="3">
    <source>
        <dbReference type="Proteomes" id="UP001306950"/>
    </source>
</evidence>
<dbReference type="RefSeq" id="WP_331845313.1">
    <property type="nucleotide sequence ID" value="NZ_JAZHPZ010000002.1"/>
</dbReference>
<evidence type="ECO:0000259" key="1">
    <source>
        <dbReference type="Pfam" id="PF01726"/>
    </source>
</evidence>
<dbReference type="Gene3D" id="1.10.10.10">
    <property type="entry name" value="Winged helix-like DNA-binding domain superfamily/Winged helix DNA-binding domain"/>
    <property type="match status" value="1"/>
</dbReference>